<gene>
    <name evidence="2" type="primary">Hypp9430</name>
    <name evidence="2" type="ORF">BLAG_LOCUS25854</name>
</gene>
<evidence type="ECO:0000256" key="1">
    <source>
        <dbReference type="SAM" id="MobiDB-lite"/>
    </source>
</evidence>
<dbReference type="Proteomes" id="UP000838412">
    <property type="component" value="Unassembled WGS sequence"/>
</dbReference>
<reference evidence="2" key="1">
    <citation type="submission" date="2022-01" db="EMBL/GenBank/DDBJ databases">
        <authorList>
            <person name="Braso-Vives M."/>
        </authorList>
    </citation>
    <scope>NUCLEOTIDE SEQUENCE</scope>
</reference>
<dbReference type="PANTHER" id="PTHR46549:SF1">
    <property type="entry name" value="MACPF DOMAIN-CONTAINING PROTEIN"/>
    <property type="match status" value="1"/>
</dbReference>
<evidence type="ECO:0000313" key="3">
    <source>
        <dbReference type="Proteomes" id="UP000838412"/>
    </source>
</evidence>
<keyword evidence="3" id="KW-1185">Reference proteome</keyword>
<proteinExistence type="predicted"/>
<dbReference type="AlphaFoldDB" id="A0A8S4MM64"/>
<feature type="compositionally biased region" description="Acidic residues" evidence="1">
    <location>
        <begin position="142"/>
        <end position="153"/>
    </location>
</feature>
<dbReference type="OrthoDB" id="10058007at2759"/>
<sequence length="399" mass="43324">MKRVLGIGVPLVLILAVSAYLIGTVLWKEPSSKPGHRVIKRSLSLPGDLQDALRAAAAEDAPAYVKDKRFLPAIARLAGELSSKGGFDAEKLTDTIEKLGSMKNMGPDIMAQSLQQESETTGELEKEVMEETVDKIFARAEDGDDDDDDDDDGGGNGGHDIKAEVDFAPEKGMIEDDLFAPPGMHVKVDVEEDPGEDSEPDGSSQAMAFSYPMGMGNALMNGCFGTGYVPGDPCYNVKDVIPACYDMMEGCGYVGVGFDGRGFYSSVSRKKTVVQRNCNNMATYHGEDVPDTMNVQGVFDTDVASYVYESREAYRQSLQMKAGMSFSGFGFQADVESAYGKSTSSQKQTFMSLIQCNVVRYEIFLDEISPDTLSLAFLRDFLSLPPNFIDDGKGILRTS</sequence>
<feature type="region of interest" description="Disordered" evidence="1">
    <location>
        <begin position="138"/>
        <end position="162"/>
    </location>
</feature>
<dbReference type="EMBL" id="CAKMNS010000109">
    <property type="protein sequence ID" value="CAH1276932.1"/>
    <property type="molecule type" value="Genomic_DNA"/>
</dbReference>
<protein>
    <submittedName>
        <fullName evidence="2">Hypp9430 protein</fullName>
    </submittedName>
</protein>
<accession>A0A8S4MM64</accession>
<feature type="compositionally biased region" description="Acidic residues" evidence="1">
    <location>
        <begin position="190"/>
        <end position="200"/>
    </location>
</feature>
<evidence type="ECO:0000313" key="2">
    <source>
        <dbReference type="EMBL" id="CAH1276932.1"/>
    </source>
</evidence>
<feature type="region of interest" description="Disordered" evidence="1">
    <location>
        <begin position="188"/>
        <end position="208"/>
    </location>
</feature>
<name>A0A8S4MM64_BRALA</name>
<organism evidence="2 3">
    <name type="scientific">Branchiostoma lanceolatum</name>
    <name type="common">Common lancelet</name>
    <name type="synonym">Amphioxus lanceolatum</name>
    <dbReference type="NCBI Taxonomy" id="7740"/>
    <lineage>
        <taxon>Eukaryota</taxon>
        <taxon>Metazoa</taxon>
        <taxon>Chordata</taxon>
        <taxon>Cephalochordata</taxon>
        <taxon>Leptocardii</taxon>
        <taxon>Amphioxiformes</taxon>
        <taxon>Branchiostomatidae</taxon>
        <taxon>Branchiostoma</taxon>
    </lineage>
</organism>
<dbReference type="PANTHER" id="PTHR46549">
    <property type="entry name" value="MACPF DOMAIN-CONTAINING PROTEIN"/>
    <property type="match status" value="1"/>
</dbReference>
<comment type="caution">
    <text evidence="2">The sequence shown here is derived from an EMBL/GenBank/DDBJ whole genome shotgun (WGS) entry which is preliminary data.</text>
</comment>